<feature type="domain" description="Exocyst complex component Sec10-like alpha-helical bundle" evidence="8">
    <location>
        <begin position="160"/>
        <end position="534"/>
    </location>
</feature>
<dbReference type="OrthoDB" id="125856at2759"/>
<dbReference type="GO" id="GO:0006887">
    <property type="term" value="P:exocytosis"/>
    <property type="evidence" value="ECO:0007669"/>
    <property type="project" value="UniProtKB-KW"/>
</dbReference>
<gene>
    <name evidence="10" type="ORF">SBAD_LOCUS7806</name>
</gene>
<dbReference type="AlphaFoldDB" id="A0A183IW09"/>
<dbReference type="GO" id="GO:0006893">
    <property type="term" value="P:Golgi to plasma membrane transport"/>
    <property type="evidence" value="ECO:0007669"/>
    <property type="project" value="TreeGrafter"/>
</dbReference>
<evidence type="ECO:0000256" key="7">
    <source>
        <dbReference type="SAM" id="Coils"/>
    </source>
</evidence>
<reference evidence="10 11" key="2">
    <citation type="submission" date="2018-11" db="EMBL/GenBank/DDBJ databases">
        <authorList>
            <consortium name="Pathogen Informatics"/>
        </authorList>
    </citation>
    <scope>NUCLEOTIDE SEQUENCE [LARGE SCALE GENOMIC DNA]</scope>
</reference>
<evidence type="ECO:0000256" key="1">
    <source>
        <dbReference type="ARBA" id="ARBA00006572"/>
    </source>
</evidence>
<dbReference type="Proteomes" id="UP000270296">
    <property type="component" value="Unassembled WGS sequence"/>
</dbReference>
<dbReference type="InterPro" id="IPR048625">
    <property type="entry name" value="Sec10_N"/>
</dbReference>
<dbReference type="PANTHER" id="PTHR12100:SF0">
    <property type="entry name" value="EXOCYST COMPLEX COMPONENT 5"/>
    <property type="match status" value="1"/>
</dbReference>
<comment type="similarity">
    <text evidence="1">Belongs to the SEC10 family.</text>
</comment>
<sequence>MSILKTYVQDLESDAFDAEEYVERLAWRLTEDTEGPLDASYLHSALEEEIGNLQILSDQCQAKIEGLENNCREEEEEYYVSLERLLAEHESAEKKLKCLNERINAVAVRVVHLGDQLQSLSTPRARAHEALQLVQHFTDFLNDHAVVSDVFSDPDKLLEAGDIIYKLNMIAQELPAEKFGKVRKRISDKYDEVEMMLIDLFSRSHLAGNKAKIKEIATVLSQFKVWRCCLSICLNLHVQMKSISGLFSLYRQQAFHGSDIFADVLALCTSKCEFISEVFPTPQRIMAKLILNIFHGKLQEYISKRLKSKENDAEGRLNDLFELYSKTKTLVNELLKINLMASEKEFLWTLVRALFTKYLHSYIKYVFISQLLIFAWILAVYSLETGYLNEQCAFILQKFYASTGHQKKSVPTSGLQEFKRDLQARLMPENYGNETLLSEEVAISILQETKNAFQRCQTVRIHLSSPGEVTSNLQQLVDILIRYLCREHIEYAVDLAANSVQTETQCCNFLRVVRQTAAIFHLFEKQFEDSILPLFR</sequence>
<dbReference type="Pfam" id="PF20667">
    <property type="entry name" value="Sec10_N"/>
    <property type="match status" value="1"/>
</dbReference>
<feature type="coiled-coil region" evidence="7">
    <location>
        <begin position="50"/>
        <end position="109"/>
    </location>
</feature>
<dbReference type="InterPro" id="IPR009976">
    <property type="entry name" value="Sec10-like"/>
</dbReference>
<evidence type="ECO:0000256" key="3">
    <source>
        <dbReference type="ARBA" id="ARBA00022448"/>
    </source>
</evidence>
<evidence type="ECO:0000256" key="6">
    <source>
        <dbReference type="ARBA" id="ARBA00031471"/>
    </source>
</evidence>
<dbReference type="WBParaSite" id="SBAD_0000809901-mRNA-1">
    <property type="protein sequence ID" value="SBAD_0000809901-mRNA-1"/>
    <property type="gene ID" value="SBAD_0000809901"/>
</dbReference>
<proteinExistence type="inferred from homology"/>
<evidence type="ECO:0000256" key="2">
    <source>
        <dbReference type="ARBA" id="ARBA00017524"/>
    </source>
</evidence>
<keyword evidence="4" id="KW-0268">Exocytosis</keyword>
<evidence type="ECO:0000259" key="8">
    <source>
        <dbReference type="Pfam" id="PF07393"/>
    </source>
</evidence>
<dbReference type="InterPro" id="IPR048627">
    <property type="entry name" value="Sec10_HB"/>
</dbReference>
<dbReference type="PANTHER" id="PTHR12100">
    <property type="entry name" value="SEC10"/>
    <property type="match status" value="1"/>
</dbReference>
<reference evidence="12" key="1">
    <citation type="submission" date="2016-06" db="UniProtKB">
        <authorList>
            <consortium name="WormBaseParasite"/>
        </authorList>
    </citation>
    <scope>IDENTIFICATION</scope>
</reference>
<evidence type="ECO:0000313" key="12">
    <source>
        <dbReference type="WBParaSite" id="SBAD_0000809901-mRNA-1"/>
    </source>
</evidence>
<evidence type="ECO:0000313" key="11">
    <source>
        <dbReference type="Proteomes" id="UP000270296"/>
    </source>
</evidence>
<keyword evidence="3" id="KW-0813">Transport</keyword>
<accession>A0A183IW09</accession>
<protein>
    <recommendedName>
        <fullName evidence="2">Exocyst complex component 5</fullName>
    </recommendedName>
    <alternativeName>
        <fullName evidence="6">Exocyst complex component Sec10</fullName>
    </alternativeName>
</protein>
<organism evidence="12">
    <name type="scientific">Soboliphyme baturini</name>
    <dbReference type="NCBI Taxonomy" id="241478"/>
    <lineage>
        <taxon>Eukaryota</taxon>
        <taxon>Metazoa</taxon>
        <taxon>Ecdysozoa</taxon>
        <taxon>Nematoda</taxon>
        <taxon>Enoplea</taxon>
        <taxon>Dorylaimia</taxon>
        <taxon>Dioctophymatida</taxon>
        <taxon>Dioctophymatoidea</taxon>
        <taxon>Soboliphymatidae</taxon>
        <taxon>Soboliphyme</taxon>
    </lineage>
</organism>
<keyword evidence="11" id="KW-1185">Reference proteome</keyword>
<evidence type="ECO:0000259" key="9">
    <source>
        <dbReference type="Pfam" id="PF20667"/>
    </source>
</evidence>
<evidence type="ECO:0000256" key="4">
    <source>
        <dbReference type="ARBA" id="ARBA00022483"/>
    </source>
</evidence>
<dbReference type="GO" id="GO:0000145">
    <property type="term" value="C:exocyst"/>
    <property type="evidence" value="ECO:0007669"/>
    <property type="project" value="TreeGrafter"/>
</dbReference>
<name>A0A183IW09_9BILA</name>
<evidence type="ECO:0000313" key="10">
    <source>
        <dbReference type="EMBL" id="VDP14372.1"/>
    </source>
</evidence>
<dbReference type="EMBL" id="UZAM01010962">
    <property type="protein sequence ID" value="VDP14372.1"/>
    <property type="molecule type" value="Genomic_DNA"/>
</dbReference>
<evidence type="ECO:0000256" key="5">
    <source>
        <dbReference type="ARBA" id="ARBA00023054"/>
    </source>
</evidence>
<dbReference type="Pfam" id="PF07393">
    <property type="entry name" value="Sec10_HB"/>
    <property type="match status" value="1"/>
</dbReference>
<feature type="domain" description="Exocyst complex component Sec10 N-terminal" evidence="9">
    <location>
        <begin position="43"/>
        <end position="153"/>
    </location>
</feature>
<keyword evidence="5 7" id="KW-0175">Coiled coil</keyword>